<dbReference type="FunFam" id="3.30.470.30:FF:000001">
    <property type="entry name" value="DNA ligase"/>
    <property type="match status" value="1"/>
</dbReference>
<keyword evidence="4 14" id="KW-0436">Ligase</keyword>
<dbReference type="FunFam" id="1.10.287.610:FF:000002">
    <property type="entry name" value="DNA ligase"/>
    <property type="match status" value="1"/>
</dbReference>
<dbReference type="Gene3D" id="3.30.470.30">
    <property type="entry name" value="DNA ligase/mRNA capping enzyme"/>
    <property type="match status" value="1"/>
</dbReference>
<dbReference type="InterPro" id="IPR001679">
    <property type="entry name" value="DNA_ligase"/>
</dbReference>
<evidence type="ECO:0000256" key="1">
    <source>
        <dbReference type="ARBA" id="ARBA00001946"/>
    </source>
</evidence>
<accession>A0A3B0SGQ8</accession>
<dbReference type="InterPro" id="IPR036420">
    <property type="entry name" value="BRCT_dom_sf"/>
</dbReference>
<dbReference type="Pfam" id="PF01653">
    <property type="entry name" value="DNA_ligase_aden"/>
    <property type="match status" value="1"/>
</dbReference>
<dbReference type="GO" id="GO:0046872">
    <property type="term" value="F:metal ion binding"/>
    <property type="evidence" value="ECO:0007669"/>
    <property type="project" value="UniProtKB-KW"/>
</dbReference>
<organism evidence="14">
    <name type="scientific">hydrothermal vent metagenome</name>
    <dbReference type="NCBI Taxonomy" id="652676"/>
    <lineage>
        <taxon>unclassified sequences</taxon>
        <taxon>metagenomes</taxon>
        <taxon>ecological metagenomes</taxon>
    </lineage>
</organism>
<dbReference type="PANTHER" id="PTHR23389:SF9">
    <property type="entry name" value="DNA LIGASE"/>
    <property type="match status" value="1"/>
</dbReference>
<evidence type="ECO:0000256" key="12">
    <source>
        <dbReference type="ARBA" id="ARBA00034005"/>
    </source>
</evidence>
<dbReference type="SMART" id="SM00292">
    <property type="entry name" value="BRCT"/>
    <property type="match status" value="1"/>
</dbReference>
<comment type="function">
    <text evidence="2">DNA ligase that catalyzes the formation of phosphodiester linkages between 5'-phosphoryl and 3'-hydroxyl groups in double-stranded DNA using NAD as a coenzyme and as the energy source for the reaction. It is essential for DNA replication and repair of damaged DNA.</text>
</comment>
<dbReference type="HAMAP" id="MF_01588">
    <property type="entry name" value="DNA_ligase_A"/>
    <property type="match status" value="1"/>
</dbReference>
<dbReference type="NCBIfam" id="TIGR00575">
    <property type="entry name" value="dnlj"/>
    <property type="match status" value="1"/>
</dbReference>
<dbReference type="InterPro" id="IPR033136">
    <property type="entry name" value="DNA_ligase_CS"/>
</dbReference>
<keyword evidence="6" id="KW-0479">Metal-binding</keyword>
<evidence type="ECO:0000256" key="3">
    <source>
        <dbReference type="ARBA" id="ARBA00012722"/>
    </source>
</evidence>
<proteinExistence type="inferred from homology"/>
<dbReference type="GO" id="GO:0006281">
    <property type="term" value="P:DNA repair"/>
    <property type="evidence" value="ECO:0007669"/>
    <property type="project" value="UniProtKB-KW"/>
</dbReference>
<dbReference type="Gene3D" id="6.20.10.30">
    <property type="match status" value="1"/>
</dbReference>
<evidence type="ECO:0000256" key="8">
    <source>
        <dbReference type="ARBA" id="ARBA00022833"/>
    </source>
</evidence>
<evidence type="ECO:0000256" key="10">
    <source>
        <dbReference type="ARBA" id="ARBA00023027"/>
    </source>
</evidence>
<dbReference type="PANTHER" id="PTHR23389">
    <property type="entry name" value="CHROMOSOME TRANSMISSION FIDELITY FACTOR 18"/>
    <property type="match status" value="1"/>
</dbReference>
<evidence type="ECO:0000256" key="9">
    <source>
        <dbReference type="ARBA" id="ARBA00022842"/>
    </source>
</evidence>
<evidence type="ECO:0000259" key="13">
    <source>
        <dbReference type="PROSITE" id="PS50172"/>
    </source>
</evidence>
<protein>
    <recommendedName>
        <fullName evidence="3">DNA ligase (NAD(+))</fullName>
        <ecNumber evidence="3">6.5.1.2</ecNumber>
    </recommendedName>
</protein>
<dbReference type="Gene3D" id="3.40.50.10190">
    <property type="entry name" value="BRCT domain"/>
    <property type="match status" value="1"/>
</dbReference>
<dbReference type="Pfam" id="PF12826">
    <property type="entry name" value="HHH_2"/>
    <property type="match status" value="1"/>
</dbReference>
<evidence type="ECO:0000256" key="7">
    <source>
        <dbReference type="ARBA" id="ARBA00022763"/>
    </source>
</evidence>
<dbReference type="InterPro" id="IPR041663">
    <property type="entry name" value="DisA/LigA_HHH"/>
</dbReference>
<dbReference type="GO" id="GO:0003911">
    <property type="term" value="F:DNA ligase (NAD+) activity"/>
    <property type="evidence" value="ECO:0007669"/>
    <property type="project" value="UniProtKB-EC"/>
</dbReference>
<dbReference type="SUPFAM" id="SSF50249">
    <property type="entry name" value="Nucleic acid-binding proteins"/>
    <property type="match status" value="1"/>
</dbReference>
<dbReference type="SUPFAM" id="SSF47781">
    <property type="entry name" value="RuvA domain 2-like"/>
    <property type="match status" value="1"/>
</dbReference>
<dbReference type="Pfam" id="PF00533">
    <property type="entry name" value="BRCT"/>
    <property type="match status" value="1"/>
</dbReference>
<dbReference type="InterPro" id="IPR010994">
    <property type="entry name" value="RuvA_2-like"/>
</dbReference>
<reference evidence="14" key="1">
    <citation type="submission" date="2018-06" db="EMBL/GenBank/DDBJ databases">
        <authorList>
            <person name="Zhirakovskaya E."/>
        </authorList>
    </citation>
    <scope>NUCLEOTIDE SEQUENCE</scope>
</reference>
<dbReference type="InterPro" id="IPR013840">
    <property type="entry name" value="DNAligase_N"/>
</dbReference>
<sequence length="671" mass="73104">MSPSTDPTQRAAELREEIRSHNYGYYVLGEPSIPDADWDDLMRELKEIETAHPDLVTLDSPTQRVGAEVETTFAPVTHLQRMFSLDNVESEDELRAWESRLVRALGEPPCAYMCELKIDGLAVSLTYEDGVLVRGATRGDGVTGEDVTANVRTIRSIPLRLCGDVPDVLEVRGEIYLPVAEFAALNRRQEELGRKPYVNPRNTAAGSVRQKDPTKTAARNLAVWLYQVGYVAGGPSFATHSETMRWLADLGFPVNPENRVVVSIDEVVDYVENATRHRHDHEYETDGIVIKVDDLTLQEKAGFTAKSPRWATAYKLPPEEKSTILKAIEINVGRTGAVTPYAVLEPVFVGGVTVEHATLHNEGEVHRKDVRPGDTVIVRRAGDVIPEVVGPILTKRPTDLPEWHMPELCPFCDNPIVLTDGQAKAKCTGGFACPSRIREYLFHFASRGAMDIEGLGYKTVDTLLRKGIIADPADVFVLDRARLLELDGWGEISVDNLLAAIERAKDAGVGRLLTGLGVPLIGGTVARAMAHEFRSLPTLMSVTEDELGAIDGIGPEIVASWIGWASDPDNIHLVERLGEAGVRLEDPEPDTPTSDRLAGKVFVITGTLEGFTRPEAKAAIEARGGKVTGSVSSKTDYLVAGASAGSKLTKAEQLGVPVLDEAAFNNLLFGE</sequence>
<dbReference type="InterPro" id="IPR018239">
    <property type="entry name" value="DNA_ligase_AS"/>
</dbReference>
<keyword evidence="5" id="KW-0235">DNA replication</keyword>
<dbReference type="Gene3D" id="1.10.287.610">
    <property type="entry name" value="Helix hairpin bin"/>
    <property type="match status" value="1"/>
</dbReference>
<feature type="domain" description="BRCT" evidence="13">
    <location>
        <begin position="592"/>
        <end position="671"/>
    </location>
</feature>
<dbReference type="InterPro" id="IPR012340">
    <property type="entry name" value="NA-bd_OB-fold"/>
</dbReference>
<dbReference type="Gene3D" id="2.40.50.140">
    <property type="entry name" value="Nucleic acid-binding proteins"/>
    <property type="match status" value="1"/>
</dbReference>
<dbReference type="Pfam" id="PF14520">
    <property type="entry name" value="HHH_5"/>
    <property type="match status" value="1"/>
</dbReference>
<dbReference type="PIRSF" id="PIRSF001604">
    <property type="entry name" value="LigA"/>
    <property type="match status" value="1"/>
</dbReference>
<dbReference type="Pfam" id="PF03120">
    <property type="entry name" value="OB_DNA_ligase"/>
    <property type="match status" value="1"/>
</dbReference>
<gene>
    <name evidence="14" type="ORF">MNBD_ACTINO02-3100</name>
</gene>
<dbReference type="SUPFAM" id="SSF56091">
    <property type="entry name" value="DNA ligase/mRNA capping enzyme, catalytic domain"/>
    <property type="match status" value="1"/>
</dbReference>
<evidence type="ECO:0000256" key="6">
    <source>
        <dbReference type="ARBA" id="ARBA00022723"/>
    </source>
</evidence>
<keyword evidence="7" id="KW-0227">DNA damage</keyword>
<keyword evidence="10" id="KW-0520">NAD</keyword>
<dbReference type="InterPro" id="IPR001357">
    <property type="entry name" value="BRCT_dom"/>
</dbReference>
<dbReference type="InterPro" id="IPR013839">
    <property type="entry name" value="DNAligase_adenylation"/>
</dbReference>
<evidence type="ECO:0000256" key="2">
    <source>
        <dbReference type="ARBA" id="ARBA00004067"/>
    </source>
</evidence>
<dbReference type="PROSITE" id="PS01056">
    <property type="entry name" value="DNA_LIGASE_N2"/>
    <property type="match status" value="1"/>
</dbReference>
<dbReference type="GO" id="GO:0006260">
    <property type="term" value="P:DNA replication"/>
    <property type="evidence" value="ECO:0007669"/>
    <property type="project" value="UniProtKB-KW"/>
</dbReference>
<dbReference type="InterPro" id="IPR004150">
    <property type="entry name" value="NAD_DNA_ligase_OB"/>
</dbReference>
<dbReference type="EC" id="6.5.1.2" evidence="3"/>
<comment type="cofactor">
    <cofactor evidence="1">
        <name>Mg(2+)</name>
        <dbReference type="ChEBI" id="CHEBI:18420"/>
    </cofactor>
</comment>
<dbReference type="AlphaFoldDB" id="A0A3B0SGQ8"/>
<evidence type="ECO:0000256" key="4">
    <source>
        <dbReference type="ARBA" id="ARBA00022598"/>
    </source>
</evidence>
<dbReference type="SUPFAM" id="SSF52113">
    <property type="entry name" value="BRCT domain"/>
    <property type="match status" value="1"/>
</dbReference>
<comment type="catalytic activity">
    <reaction evidence="12">
        <text>NAD(+) + (deoxyribonucleotide)n-3'-hydroxyl + 5'-phospho-(deoxyribonucleotide)m = (deoxyribonucleotide)n+m + AMP + beta-nicotinamide D-nucleotide.</text>
        <dbReference type="EC" id="6.5.1.2"/>
    </reaction>
</comment>
<dbReference type="EMBL" id="UOEK01000315">
    <property type="protein sequence ID" value="VAW05391.1"/>
    <property type="molecule type" value="Genomic_DNA"/>
</dbReference>
<keyword evidence="8" id="KW-0862">Zinc</keyword>
<dbReference type="FunFam" id="2.40.50.140:FF:000012">
    <property type="entry name" value="DNA ligase"/>
    <property type="match status" value="1"/>
</dbReference>
<dbReference type="SMART" id="SM00532">
    <property type="entry name" value="LIGANc"/>
    <property type="match status" value="1"/>
</dbReference>
<dbReference type="GO" id="GO:0005829">
    <property type="term" value="C:cytosol"/>
    <property type="evidence" value="ECO:0007669"/>
    <property type="project" value="TreeGrafter"/>
</dbReference>
<evidence type="ECO:0000256" key="5">
    <source>
        <dbReference type="ARBA" id="ARBA00022705"/>
    </source>
</evidence>
<dbReference type="CDD" id="cd17748">
    <property type="entry name" value="BRCT_DNA_ligase_like"/>
    <property type="match status" value="1"/>
</dbReference>
<dbReference type="CDD" id="cd00114">
    <property type="entry name" value="LIGANc"/>
    <property type="match status" value="1"/>
</dbReference>
<evidence type="ECO:0000256" key="11">
    <source>
        <dbReference type="ARBA" id="ARBA00023204"/>
    </source>
</evidence>
<dbReference type="Gene3D" id="1.10.150.20">
    <property type="entry name" value="5' to 3' exonuclease, C-terminal subdomain"/>
    <property type="match status" value="2"/>
</dbReference>
<keyword evidence="11" id="KW-0234">DNA repair</keyword>
<evidence type="ECO:0000313" key="14">
    <source>
        <dbReference type="EMBL" id="VAW05391.1"/>
    </source>
</evidence>
<dbReference type="PROSITE" id="PS50172">
    <property type="entry name" value="BRCT"/>
    <property type="match status" value="1"/>
</dbReference>
<dbReference type="FunFam" id="1.10.150.20:FF:000007">
    <property type="entry name" value="DNA ligase"/>
    <property type="match status" value="1"/>
</dbReference>
<name>A0A3B0SGQ8_9ZZZZ</name>
<keyword evidence="9" id="KW-0460">Magnesium</keyword>
<dbReference type="NCBIfam" id="NF005932">
    <property type="entry name" value="PRK07956.1"/>
    <property type="match status" value="1"/>
</dbReference>
<dbReference type="PROSITE" id="PS01055">
    <property type="entry name" value="DNA_LIGASE_N1"/>
    <property type="match status" value="1"/>
</dbReference>
<dbReference type="FunFam" id="3.40.50.10190:FF:000054">
    <property type="entry name" value="DNA ligase"/>
    <property type="match status" value="1"/>
</dbReference>